<evidence type="ECO:0000256" key="1">
    <source>
        <dbReference type="SAM" id="MobiDB-lite"/>
    </source>
</evidence>
<feature type="compositionally biased region" description="Low complexity" evidence="1">
    <location>
        <begin position="29"/>
        <end position="41"/>
    </location>
</feature>
<dbReference type="Proteomes" id="UP000031036">
    <property type="component" value="Unassembled WGS sequence"/>
</dbReference>
<feature type="signal peptide" evidence="2">
    <location>
        <begin position="1"/>
        <end position="17"/>
    </location>
</feature>
<dbReference type="EMBL" id="JPKZ01001678">
    <property type="protein sequence ID" value="KHN80774.1"/>
    <property type="molecule type" value="Genomic_DNA"/>
</dbReference>
<comment type="caution">
    <text evidence="3">The sequence shown here is derived from an EMBL/GenBank/DDBJ whole genome shotgun (WGS) entry which is preliminary data.</text>
</comment>
<dbReference type="OrthoDB" id="5848256at2759"/>
<proteinExistence type="predicted"/>
<keyword evidence="2" id="KW-0732">Signal</keyword>
<feature type="chain" id="PRO_5002096147" evidence="2">
    <location>
        <begin position="18"/>
        <end position="236"/>
    </location>
</feature>
<keyword evidence="4" id="KW-1185">Reference proteome</keyword>
<feature type="region of interest" description="Disordered" evidence="1">
    <location>
        <begin position="26"/>
        <end position="68"/>
    </location>
</feature>
<reference evidence="3 4" key="1">
    <citation type="submission" date="2014-11" db="EMBL/GenBank/DDBJ databases">
        <title>Genetic blueprint of the zoonotic pathogen Toxocara canis.</title>
        <authorList>
            <person name="Zhu X.-Q."/>
            <person name="Korhonen P.K."/>
            <person name="Cai H."/>
            <person name="Young N.D."/>
            <person name="Nejsum P."/>
            <person name="von Samson-Himmelstjerna G."/>
            <person name="Boag P.R."/>
            <person name="Tan P."/>
            <person name="Li Q."/>
            <person name="Min J."/>
            <person name="Yang Y."/>
            <person name="Wang X."/>
            <person name="Fang X."/>
            <person name="Hall R.S."/>
            <person name="Hofmann A."/>
            <person name="Sternberg P.W."/>
            <person name="Jex A.R."/>
            <person name="Gasser R.B."/>
        </authorList>
    </citation>
    <scope>NUCLEOTIDE SEQUENCE [LARGE SCALE GENOMIC DNA]</scope>
    <source>
        <strain evidence="3">PN_DK_2014</strain>
    </source>
</reference>
<protein>
    <submittedName>
        <fullName evidence="3">Uncharacterized protein</fullName>
    </submittedName>
</protein>
<gene>
    <name evidence="3" type="ORF">Tcan_09860</name>
</gene>
<evidence type="ECO:0000256" key="2">
    <source>
        <dbReference type="SAM" id="SignalP"/>
    </source>
</evidence>
<name>A0A0B2VH96_TOXCA</name>
<accession>A0A0B2VH96</accession>
<evidence type="ECO:0000313" key="3">
    <source>
        <dbReference type="EMBL" id="KHN80774.1"/>
    </source>
</evidence>
<dbReference type="AlphaFoldDB" id="A0A0B2VH96"/>
<organism evidence="3 4">
    <name type="scientific">Toxocara canis</name>
    <name type="common">Canine roundworm</name>
    <dbReference type="NCBI Taxonomy" id="6265"/>
    <lineage>
        <taxon>Eukaryota</taxon>
        <taxon>Metazoa</taxon>
        <taxon>Ecdysozoa</taxon>
        <taxon>Nematoda</taxon>
        <taxon>Chromadorea</taxon>
        <taxon>Rhabditida</taxon>
        <taxon>Spirurina</taxon>
        <taxon>Ascaridomorpha</taxon>
        <taxon>Ascaridoidea</taxon>
        <taxon>Toxocaridae</taxon>
        <taxon>Toxocara</taxon>
    </lineage>
</organism>
<sequence length="236" mass="27205">MLTTTLLLAVITVRIDADFSDYEDGITGSQKSDSISSRSPSIGNEPRRRTHKTERHQQTVQRPVHRNAVHTRKHISEEEMADFLAFQTVHPRESRQRKKEAFITSFTVGKCVPRRLANVHPDTTNNIVPSDASIDDDFPRAAPLASGLNDVPTGWNLNKPSDYEFRSNYRQMPANDFGNIRPPNVNNPIDNFAHNPYVYPQQYPTSQANYGNYYNGYYFRYQYFPVLIPQVSVFYW</sequence>
<evidence type="ECO:0000313" key="4">
    <source>
        <dbReference type="Proteomes" id="UP000031036"/>
    </source>
</evidence>